<dbReference type="OrthoDB" id="5298707at2"/>
<evidence type="ECO:0000256" key="3">
    <source>
        <dbReference type="SAM" id="Phobius"/>
    </source>
</evidence>
<dbReference type="InterPro" id="IPR057840">
    <property type="entry name" value="FimV_N"/>
</dbReference>
<reference evidence="5 6" key="1">
    <citation type="submission" date="2018-12" db="EMBL/GenBank/DDBJ databases">
        <title>three novel Halomonas strain isolated from plants.</title>
        <authorList>
            <person name="Sun C."/>
        </authorList>
    </citation>
    <scope>NUCLEOTIDE SEQUENCE [LARGE SCALE GENOMIC DNA]</scope>
    <source>
        <strain evidence="5 6">RC</strain>
    </source>
</reference>
<dbReference type="Gene3D" id="3.10.350.10">
    <property type="entry name" value="LysM domain"/>
    <property type="match status" value="1"/>
</dbReference>
<accession>A0A3S0YLS4</accession>
<gene>
    <name evidence="5" type="ORF">ELY37_00670</name>
</gene>
<feature type="domain" description="LysM" evidence="4">
    <location>
        <begin position="217"/>
        <end position="272"/>
    </location>
</feature>
<organism evidence="5 6">
    <name type="scientific">Vreelandella populi</name>
    <dbReference type="NCBI Taxonomy" id="2498858"/>
    <lineage>
        <taxon>Bacteria</taxon>
        <taxon>Pseudomonadati</taxon>
        <taxon>Pseudomonadota</taxon>
        <taxon>Gammaproteobacteria</taxon>
        <taxon>Oceanospirillales</taxon>
        <taxon>Halomonadaceae</taxon>
        <taxon>Vreelandella</taxon>
    </lineage>
</organism>
<comment type="caution">
    <text evidence="5">The sequence shown here is derived from an EMBL/GenBank/DDBJ whole genome shotgun (WGS) entry which is preliminary data.</text>
</comment>
<dbReference type="NCBIfam" id="TIGR03505">
    <property type="entry name" value="FimV_core"/>
    <property type="match status" value="1"/>
</dbReference>
<dbReference type="Proteomes" id="UP000286912">
    <property type="component" value="Unassembled WGS sequence"/>
</dbReference>
<name>A0A3S0YLS4_9GAMM</name>
<proteinExistence type="predicted"/>
<dbReference type="AlphaFoldDB" id="A0A3S0YLS4"/>
<keyword evidence="1" id="KW-0175">Coiled coil</keyword>
<dbReference type="CDD" id="cd00118">
    <property type="entry name" value="LysM"/>
    <property type="match status" value="1"/>
</dbReference>
<dbReference type="InterPro" id="IPR036779">
    <property type="entry name" value="LysM_dom_sf"/>
</dbReference>
<keyword evidence="3" id="KW-0812">Transmembrane</keyword>
<evidence type="ECO:0000256" key="1">
    <source>
        <dbReference type="SAM" id="Coils"/>
    </source>
</evidence>
<feature type="transmembrane region" description="Helical" evidence="3">
    <location>
        <begin position="423"/>
        <end position="442"/>
    </location>
</feature>
<sequence>MWAIVHACFLYGAEYALTSNAYFKYNWGFGGQALLQHSRELINNVFRKTLPLHIACKLLTLLVLGAASFCTLALELGPASVTSPLQAPLAATIPLHDSDSYSLDKLDVAISEEPAFAAAGLEWTPVIDNVHLELQEQQDVRQVIVRSSQPITAPWLDLLLIIDYPEGQLTHPVTLLFDPPDYARNTISQDAAVSTNVAAPSNSALASVNSNTVNGVKSVEVLEGDTLWRIAERSKPDHISVPQMMLALVKANPSIFPADDINSLRAGQTLNVPDVSQLDGPTQTDAAQAVQAMIAHGQHHTAQPASQYVEEASDQVETRLAPMAVPQSTQGTEQGSAITELAAQLNESQANLQQAQAEREQLRLELEELRESVGALRERMNEYQAALPDAIAPASAGLPVEPVHIDQHGEHSSELLTAGLERYQWPLISLALVLLLVGLIWLRKQREGEEQDHKQYWEGASLTEPVRFNPDAVTPHQQAFQSQSPNIPLFCKSKTNVRYSFTSQATPVGKHADHEMASGDADIQQPTESADFSRSQAAGLAEQRLEPLVSKNQPVNHDVPLTGYRLEVNDAVDSSGFVHASSTPSAPSIGGNTPNKTQQVQWQIEEVAFKPPGRDNS</sequence>
<protein>
    <recommendedName>
        <fullName evidence="4">LysM domain-containing protein</fullName>
    </recommendedName>
</protein>
<keyword evidence="3" id="KW-1133">Transmembrane helix</keyword>
<evidence type="ECO:0000313" key="5">
    <source>
        <dbReference type="EMBL" id="RUR49252.1"/>
    </source>
</evidence>
<feature type="region of interest" description="Disordered" evidence="2">
    <location>
        <begin position="506"/>
        <end position="539"/>
    </location>
</feature>
<keyword evidence="6" id="KW-1185">Reference proteome</keyword>
<keyword evidence="3" id="KW-0472">Membrane</keyword>
<feature type="coiled-coil region" evidence="1">
    <location>
        <begin position="338"/>
        <end position="386"/>
    </location>
</feature>
<dbReference type="InterPro" id="IPR018392">
    <property type="entry name" value="LysM"/>
</dbReference>
<dbReference type="InterPro" id="IPR020012">
    <property type="entry name" value="LysM_FimV"/>
</dbReference>
<dbReference type="EMBL" id="RZHD01000002">
    <property type="protein sequence ID" value="RUR49252.1"/>
    <property type="molecule type" value="Genomic_DNA"/>
</dbReference>
<feature type="region of interest" description="Disordered" evidence="2">
    <location>
        <begin position="577"/>
        <end position="599"/>
    </location>
</feature>
<evidence type="ECO:0000259" key="4">
    <source>
        <dbReference type="PROSITE" id="PS51782"/>
    </source>
</evidence>
<dbReference type="PROSITE" id="PS51782">
    <property type="entry name" value="LYSM"/>
    <property type="match status" value="1"/>
</dbReference>
<dbReference type="Pfam" id="PF25800">
    <property type="entry name" value="FimV_N"/>
    <property type="match status" value="1"/>
</dbReference>
<feature type="compositionally biased region" description="Polar residues" evidence="2">
    <location>
        <begin position="580"/>
        <end position="599"/>
    </location>
</feature>
<feature type="compositionally biased region" description="Polar residues" evidence="2">
    <location>
        <begin position="524"/>
        <end position="536"/>
    </location>
</feature>
<evidence type="ECO:0000256" key="2">
    <source>
        <dbReference type="SAM" id="MobiDB-lite"/>
    </source>
</evidence>
<evidence type="ECO:0000313" key="6">
    <source>
        <dbReference type="Proteomes" id="UP000286912"/>
    </source>
</evidence>